<comment type="caution">
    <text evidence="1">The sequence shown here is derived from an EMBL/GenBank/DDBJ whole genome shotgun (WGS) entry which is preliminary data.</text>
</comment>
<gene>
    <name evidence="1" type="ORF">HNP60_001461</name>
</gene>
<evidence type="ECO:0000313" key="1">
    <source>
        <dbReference type="EMBL" id="MBB5985487.1"/>
    </source>
</evidence>
<name>A0ABR6NDY8_9SPHN</name>
<protein>
    <submittedName>
        <fullName evidence="1">Uncharacterized protein</fullName>
    </submittedName>
</protein>
<dbReference type="EMBL" id="JACHKA010000001">
    <property type="protein sequence ID" value="MBB5985487.1"/>
    <property type="molecule type" value="Genomic_DNA"/>
</dbReference>
<proteinExistence type="predicted"/>
<accession>A0ABR6NDY8</accession>
<sequence length="51" mass="5881">MFELTDRDWANYYFRDNNVENQPIVIRSSLATSREVYAGRLIIAIEPSSAS</sequence>
<dbReference type="Proteomes" id="UP001138540">
    <property type="component" value="Unassembled WGS sequence"/>
</dbReference>
<organism evidence="1 2">
    <name type="scientific">Sphingobium lignivorans</name>
    <dbReference type="NCBI Taxonomy" id="2735886"/>
    <lineage>
        <taxon>Bacteria</taxon>
        <taxon>Pseudomonadati</taxon>
        <taxon>Pseudomonadota</taxon>
        <taxon>Alphaproteobacteria</taxon>
        <taxon>Sphingomonadales</taxon>
        <taxon>Sphingomonadaceae</taxon>
        <taxon>Sphingobium</taxon>
    </lineage>
</organism>
<dbReference type="RefSeq" id="WP_184151963.1">
    <property type="nucleotide sequence ID" value="NZ_JACHKA010000001.1"/>
</dbReference>
<evidence type="ECO:0000313" key="2">
    <source>
        <dbReference type="Proteomes" id="UP001138540"/>
    </source>
</evidence>
<reference evidence="1 2" key="1">
    <citation type="submission" date="2020-08" db="EMBL/GenBank/DDBJ databases">
        <title>Exploring microbial biodiversity for novel pathways involved in the catabolism of aromatic compounds derived from lignin.</title>
        <authorList>
            <person name="Elkins J."/>
        </authorList>
    </citation>
    <scope>NUCLEOTIDE SEQUENCE [LARGE SCALE GENOMIC DNA]</scope>
    <source>
        <strain evidence="1 2">B1D3A</strain>
    </source>
</reference>
<keyword evidence="2" id="KW-1185">Reference proteome</keyword>